<protein>
    <submittedName>
        <fullName evidence="9">AP2 domain containing protein</fullName>
    </submittedName>
</protein>
<dbReference type="GO" id="GO:0003700">
    <property type="term" value="F:DNA-binding transcription factor activity"/>
    <property type="evidence" value="ECO:0007669"/>
    <property type="project" value="InterPro"/>
</dbReference>
<dbReference type="PROSITE" id="PS51032">
    <property type="entry name" value="AP2_ERF"/>
    <property type="match status" value="1"/>
</dbReference>
<evidence type="ECO:0000313" key="8">
    <source>
        <dbReference type="EMBL" id="KAG7339372.1"/>
    </source>
</evidence>
<keyword evidence="4" id="KW-0804">Transcription</keyword>
<evidence type="ECO:0000256" key="1">
    <source>
        <dbReference type="ARBA" id="ARBA00004123"/>
    </source>
</evidence>
<evidence type="ECO:0000256" key="3">
    <source>
        <dbReference type="ARBA" id="ARBA00023125"/>
    </source>
</evidence>
<evidence type="ECO:0000259" key="7">
    <source>
        <dbReference type="PROSITE" id="PS51032"/>
    </source>
</evidence>
<feature type="compositionally biased region" description="Low complexity" evidence="6">
    <location>
        <begin position="178"/>
        <end position="209"/>
    </location>
</feature>
<gene>
    <name evidence="9" type="ORF">IV203_006508</name>
    <name evidence="8" type="ORF">IV203_006625</name>
</gene>
<feature type="compositionally biased region" description="Low complexity" evidence="6">
    <location>
        <begin position="315"/>
        <end position="328"/>
    </location>
</feature>
<feature type="region of interest" description="Disordered" evidence="6">
    <location>
        <begin position="875"/>
        <end position="929"/>
    </location>
</feature>
<feature type="domain" description="AP2/ERF" evidence="7">
    <location>
        <begin position="1058"/>
        <end position="1118"/>
    </location>
</feature>
<organism evidence="9 10">
    <name type="scientific">Nitzschia inconspicua</name>
    <dbReference type="NCBI Taxonomy" id="303405"/>
    <lineage>
        <taxon>Eukaryota</taxon>
        <taxon>Sar</taxon>
        <taxon>Stramenopiles</taxon>
        <taxon>Ochrophyta</taxon>
        <taxon>Bacillariophyta</taxon>
        <taxon>Bacillariophyceae</taxon>
        <taxon>Bacillariophycidae</taxon>
        <taxon>Bacillariales</taxon>
        <taxon>Bacillariaceae</taxon>
        <taxon>Nitzschia</taxon>
    </lineage>
</organism>
<keyword evidence="10" id="KW-1185">Reference proteome</keyword>
<feature type="region of interest" description="Disordered" evidence="6">
    <location>
        <begin position="1126"/>
        <end position="1225"/>
    </location>
</feature>
<accession>A0A9K3KB84</accession>
<evidence type="ECO:0000256" key="4">
    <source>
        <dbReference type="ARBA" id="ARBA00023163"/>
    </source>
</evidence>
<feature type="compositionally biased region" description="Polar residues" evidence="6">
    <location>
        <begin position="237"/>
        <end position="246"/>
    </location>
</feature>
<evidence type="ECO:0000256" key="5">
    <source>
        <dbReference type="ARBA" id="ARBA00023242"/>
    </source>
</evidence>
<feature type="compositionally biased region" description="Basic and acidic residues" evidence="6">
    <location>
        <begin position="1146"/>
        <end position="1185"/>
    </location>
</feature>
<dbReference type="InterPro" id="IPR001471">
    <property type="entry name" value="AP2/ERF_dom"/>
</dbReference>
<dbReference type="OrthoDB" id="46842at2759"/>
<reference evidence="9" key="2">
    <citation type="submission" date="2021-04" db="EMBL/GenBank/DDBJ databases">
        <authorList>
            <person name="Podell S."/>
        </authorList>
    </citation>
    <scope>NUCLEOTIDE SEQUENCE</scope>
    <source>
        <strain evidence="9">Hildebrandi</strain>
    </source>
</reference>
<keyword evidence="5" id="KW-0539">Nucleus</keyword>
<evidence type="ECO:0000256" key="2">
    <source>
        <dbReference type="ARBA" id="ARBA00023015"/>
    </source>
</evidence>
<feature type="compositionally biased region" description="Basic and acidic residues" evidence="6">
    <location>
        <begin position="913"/>
        <end position="929"/>
    </location>
</feature>
<dbReference type="EMBL" id="JAGRRH010000035">
    <property type="protein sequence ID" value="KAG7339372.1"/>
    <property type="molecule type" value="Genomic_DNA"/>
</dbReference>
<name>A0A9K3KB84_9STRA</name>
<feature type="region of interest" description="Disordered" evidence="6">
    <location>
        <begin position="296"/>
        <end position="328"/>
    </location>
</feature>
<reference evidence="9" key="1">
    <citation type="journal article" date="2021" name="Sci. Rep.">
        <title>Diploid genomic architecture of Nitzschia inconspicua, an elite biomass production diatom.</title>
        <authorList>
            <person name="Oliver A."/>
            <person name="Podell S."/>
            <person name="Pinowska A."/>
            <person name="Traller J.C."/>
            <person name="Smith S.R."/>
            <person name="McClure R."/>
            <person name="Beliaev A."/>
            <person name="Bohutskyi P."/>
            <person name="Hill E.A."/>
            <person name="Rabines A."/>
            <person name="Zheng H."/>
            <person name="Allen L.Z."/>
            <person name="Kuo A."/>
            <person name="Grigoriev I.V."/>
            <person name="Allen A.E."/>
            <person name="Hazlebeck D."/>
            <person name="Allen E.E."/>
        </authorList>
    </citation>
    <scope>NUCLEOTIDE SEQUENCE</scope>
    <source>
        <strain evidence="9">Hildebrandi</strain>
    </source>
</reference>
<proteinExistence type="predicted"/>
<feature type="region of interest" description="Disordered" evidence="6">
    <location>
        <begin position="167"/>
        <end position="248"/>
    </location>
</feature>
<dbReference type="GO" id="GO:0005634">
    <property type="term" value="C:nucleus"/>
    <property type="evidence" value="ECO:0007669"/>
    <property type="project" value="UniProtKB-SubCell"/>
</dbReference>
<dbReference type="EMBL" id="JAGRRH010000028">
    <property type="protein sequence ID" value="KAG7340104.1"/>
    <property type="molecule type" value="Genomic_DNA"/>
</dbReference>
<feature type="compositionally biased region" description="Polar residues" evidence="6">
    <location>
        <begin position="210"/>
        <end position="222"/>
    </location>
</feature>
<dbReference type="Proteomes" id="UP000693970">
    <property type="component" value="Unassembled WGS sequence"/>
</dbReference>
<keyword evidence="3" id="KW-0238">DNA-binding</keyword>
<dbReference type="GO" id="GO:0003677">
    <property type="term" value="F:DNA binding"/>
    <property type="evidence" value="ECO:0007669"/>
    <property type="project" value="UniProtKB-KW"/>
</dbReference>
<comment type="caution">
    <text evidence="9">The sequence shown here is derived from an EMBL/GenBank/DDBJ whole genome shotgun (WGS) entry which is preliminary data.</text>
</comment>
<feature type="compositionally biased region" description="Basic and acidic residues" evidence="6">
    <location>
        <begin position="299"/>
        <end position="314"/>
    </location>
</feature>
<evidence type="ECO:0000313" key="10">
    <source>
        <dbReference type="Proteomes" id="UP000693970"/>
    </source>
</evidence>
<sequence length="1465" mass="161022">MSSSIGWRVRDAADDFLNVRLAANKAPKKGDDGAQAVAAIPPSMKLSRRFNVETAQARLQRDKASLVQYAFDAAATFVLENIYADDETAAMEIATKNHIQAKTKLLPELVDTENLEEMRIFSMERAVDNKDLGKRKLVYAREQQLRQKQAPPPATPALAKEKIHPLPVASKDPTENVPSSSSSSSAAAAALSKSNPSSSIPDIPASNSSNKVSNGTATTTPSDPVKKEDTATGPKVSRNTSASSATALEARSRMSRAIICTTANVVFAALTPLIPGHTIDVANLPQSLLEAVNANTNSQKKEGNSNDNEKDDKNNASTASTASSSTSNALSNMGAVVAEAQALGLRIQAVTKTSVERSSRRFQFRKDSAYFQQKNKENQLPNHISPAGSNYFRALKNPFAWSGRDKGNESNHFMDLEMESPLKKTTTVSSITHSWKEVCVPRLLSVLQTGAGHAIVHDVLWSTRHGRISNFMQEFASKTDNFGPHLIITTQPDVDRWAIEFNAIDSHLRLLSTIEKESLRAMPYKGNAEQRRRLRKRFPEATGLSDASFHVIIASYTDFLIDYIHFCQTPFEIVLMDDGCSWMAAAGEPNASATNATLTKVWEDAIFSKSDHNVGLAGSVQKDWDYEREDFDEDSLRDAFIGLTARHRVMTSSKVALSPSEVLPFSRLVNFLTPQLADAVREEWDRSRTGHDKACREHFQKLLTRSMVVHDPEDPVQDMYALSLNALQGKIRDSILSDDPQVPASISDDQFVSEMKSSNARKYQLRWLGPAETSWLRYELGVARLDPILEAMLVSSYCGHVCEEIITVLAASNAGTTGHVTGSLAFKFAVRCGRSFGSEQGLRQHHSTMHALPGTWLCRICGADCVTSQARTHHERTCGQPKFKPTDEGPPPAAGKAPKGKEQEGSSLVGTKKGPDKAALGKDLKDSDGSTRVLSYRGVWMDPTGKYFIKIEGKKFTEGSTAVTFDSVDEAARKYDAILKNRSPDGSFEYNFKPDGSRIVYEESSTSSTTGFGGNLDNVVPALSVINIRDLPKEVKPLLRDPRQTSRTGGNSKRHVYAYRGVCRQARKGHDRWQSQISFCGRNFYLGTYESEWDAAAIYAWAHLILYGKEATDQAQKEGEEAAAAYEKERHDIEAGILPAPAPKLSKKEKMEEIKRKNEEKKRAKEQEKKAKEEQRKKAKEEQKKKVNAVEVKKETKKRPAKQEKPKKPVAKKPKPSSDLGNLNQLLGKTAGKAPTLVPHPQFTKMSDDELMKEAATKLVGAQRLNYCISDLPMPAPLAYHLRPCISVSSHKETPAGIGLLFGLNPLFFDWKYDGLIKQLLTSQDEQNTAASLLSKEYGSNGTNSRFKSFLQGTTSVIGCASSRMQQMYERLGMGSADKTLGGPIGCIDCNVGGSVNSCSETAACIQYRPTRSGDFQLTALSSTDLVTLNGKRVTPELGSLPLFHEDICTVGARVFVFLLPSDTI</sequence>
<evidence type="ECO:0000313" key="9">
    <source>
        <dbReference type="EMBL" id="KAG7340104.1"/>
    </source>
</evidence>
<comment type="subcellular location">
    <subcellularLocation>
        <location evidence="1">Nucleus</location>
    </subcellularLocation>
</comment>
<dbReference type="CDD" id="cd00060">
    <property type="entry name" value="FHA"/>
    <property type="match status" value="1"/>
</dbReference>
<keyword evidence="2" id="KW-0805">Transcription regulation</keyword>
<evidence type="ECO:0000256" key="6">
    <source>
        <dbReference type="SAM" id="MobiDB-lite"/>
    </source>
</evidence>